<feature type="domain" description="Cytochrome b561 bacterial/Ni-hydrogenase" evidence="14">
    <location>
        <begin position="11"/>
        <end position="181"/>
    </location>
</feature>
<dbReference type="EMBL" id="JAEKJA010000007">
    <property type="protein sequence ID" value="MBJ3776149.1"/>
    <property type="molecule type" value="Genomic_DNA"/>
</dbReference>
<keyword evidence="10" id="KW-0408">Iron</keyword>
<keyword evidence="8" id="KW-0249">Electron transport</keyword>
<evidence type="ECO:0000256" key="12">
    <source>
        <dbReference type="ARBA" id="ARBA00037975"/>
    </source>
</evidence>
<dbReference type="GO" id="GO:0022904">
    <property type="term" value="P:respiratory electron transport chain"/>
    <property type="evidence" value="ECO:0007669"/>
    <property type="project" value="InterPro"/>
</dbReference>
<feature type="transmembrane region" description="Helical" evidence="13">
    <location>
        <begin position="148"/>
        <end position="168"/>
    </location>
</feature>
<feature type="transmembrane region" description="Helical" evidence="13">
    <location>
        <begin position="89"/>
        <end position="110"/>
    </location>
</feature>
<keyword evidence="16" id="KW-1185">Reference proteome</keyword>
<dbReference type="GO" id="GO:0020037">
    <property type="term" value="F:heme binding"/>
    <property type="evidence" value="ECO:0007669"/>
    <property type="project" value="TreeGrafter"/>
</dbReference>
<evidence type="ECO:0000256" key="1">
    <source>
        <dbReference type="ARBA" id="ARBA00001970"/>
    </source>
</evidence>
<comment type="caution">
    <text evidence="15">The sequence shown here is derived from an EMBL/GenBank/DDBJ whole genome shotgun (WGS) entry which is preliminary data.</text>
</comment>
<keyword evidence="4" id="KW-1003">Cell membrane</keyword>
<evidence type="ECO:0000256" key="9">
    <source>
        <dbReference type="ARBA" id="ARBA00022989"/>
    </source>
</evidence>
<organism evidence="15 16">
    <name type="scientific">Acuticoccus mangrovi</name>
    <dbReference type="NCBI Taxonomy" id="2796142"/>
    <lineage>
        <taxon>Bacteria</taxon>
        <taxon>Pseudomonadati</taxon>
        <taxon>Pseudomonadota</taxon>
        <taxon>Alphaproteobacteria</taxon>
        <taxon>Hyphomicrobiales</taxon>
        <taxon>Amorphaceae</taxon>
        <taxon>Acuticoccus</taxon>
    </lineage>
</organism>
<evidence type="ECO:0000256" key="6">
    <source>
        <dbReference type="ARBA" id="ARBA00022692"/>
    </source>
</evidence>
<dbReference type="GO" id="GO:0005886">
    <property type="term" value="C:plasma membrane"/>
    <property type="evidence" value="ECO:0007669"/>
    <property type="project" value="UniProtKB-SubCell"/>
</dbReference>
<comment type="cofactor">
    <cofactor evidence="1">
        <name>heme b</name>
        <dbReference type="ChEBI" id="CHEBI:60344"/>
    </cofactor>
</comment>
<keyword evidence="5" id="KW-0349">Heme</keyword>
<dbReference type="Proteomes" id="UP000609531">
    <property type="component" value="Unassembled WGS sequence"/>
</dbReference>
<evidence type="ECO:0000313" key="15">
    <source>
        <dbReference type="EMBL" id="MBJ3776149.1"/>
    </source>
</evidence>
<keyword evidence="6 13" id="KW-0812">Transmembrane</keyword>
<comment type="subcellular location">
    <subcellularLocation>
        <location evidence="2">Cell membrane</location>
        <topology evidence="2">Multi-pass membrane protein</topology>
    </subcellularLocation>
</comment>
<evidence type="ECO:0000256" key="8">
    <source>
        <dbReference type="ARBA" id="ARBA00022982"/>
    </source>
</evidence>
<dbReference type="InterPro" id="IPR011577">
    <property type="entry name" value="Cyt_b561_bac/Ni-Hgenase"/>
</dbReference>
<evidence type="ECO:0000256" key="7">
    <source>
        <dbReference type="ARBA" id="ARBA00022723"/>
    </source>
</evidence>
<dbReference type="SUPFAM" id="SSF81342">
    <property type="entry name" value="Transmembrane di-heme cytochromes"/>
    <property type="match status" value="1"/>
</dbReference>
<dbReference type="AlphaFoldDB" id="A0A934IGB0"/>
<keyword evidence="9 13" id="KW-1133">Transmembrane helix</keyword>
<evidence type="ECO:0000256" key="11">
    <source>
        <dbReference type="ARBA" id="ARBA00023136"/>
    </source>
</evidence>
<comment type="similarity">
    <text evidence="12">Belongs to the cytochrome b561 family.</text>
</comment>
<dbReference type="Pfam" id="PF01292">
    <property type="entry name" value="Ni_hydr_CYTB"/>
    <property type="match status" value="1"/>
</dbReference>
<feature type="transmembrane region" description="Helical" evidence="13">
    <location>
        <begin position="51"/>
        <end position="69"/>
    </location>
</feature>
<dbReference type="PANTHER" id="PTHR30529:SF1">
    <property type="entry name" value="CYTOCHROME B561 HOMOLOG 2"/>
    <property type="match status" value="1"/>
</dbReference>
<reference evidence="15" key="1">
    <citation type="submission" date="2020-12" db="EMBL/GenBank/DDBJ databases">
        <title>Bacterial taxonomy.</title>
        <authorList>
            <person name="Pan X."/>
        </authorList>
    </citation>
    <scope>NUCLEOTIDE SEQUENCE</scope>
    <source>
        <strain evidence="15">B2012</strain>
    </source>
</reference>
<feature type="transmembrane region" description="Helical" evidence="13">
    <location>
        <begin position="20"/>
        <end position="39"/>
    </location>
</feature>
<evidence type="ECO:0000313" key="16">
    <source>
        <dbReference type="Proteomes" id="UP000609531"/>
    </source>
</evidence>
<evidence type="ECO:0000259" key="14">
    <source>
        <dbReference type="Pfam" id="PF01292"/>
    </source>
</evidence>
<dbReference type="GO" id="GO:0046872">
    <property type="term" value="F:metal ion binding"/>
    <property type="evidence" value="ECO:0007669"/>
    <property type="project" value="UniProtKB-KW"/>
</dbReference>
<gene>
    <name evidence="15" type="ORF">JCR33_10650</name>
</gene>
<evidence type="ECO:0000256" key="5">
    <source>
        <dbReference type="ARBA" id="ARBA00022617"/>
    </source>
</evidence>
<evidence type="ECO:0000256" key="4">
    <source>
        <dbReference type="ARBA" id="ARBA00022475"/>
    </source>
</evidence>
<dbReference type="InterPro" id="IPR052168">
    <property type="entry name" value="Cytochrome_b561_oxidase"/>
</dbReference>
<protein>
    <submittedName>
        <fullName evidence="15">Cytochrome b</fullName>
    </submittedName>
</protein>
<dbReference type="GO" id="GO:0009055">
    <property type="term" value="F:electron transfer activity"/>
    <property type="evidence" value="ECO:0007669"/>
    <property type="project" value="InterPro"/>
</dbReference>
<name>A0A934IGB0_9HYPH</name>
<evidence type="ECO:0000256" key="2">
    <source>
        <dbReference type="ARBA" id="ARBA00004651"/>
    </source>
</evidence>
<dbReference type="PANTHER" id="PTHR30529">
    <property type="entry name" value="CYTOCHROME B561"/>
    <property type="match status" value="1"/>
</dbReference>
<dbReference type="RefSeq" id="WP_198882027.1">
    <property type="nucleotide sequence ID" value="NZ_JAEKJA010000007.1"/>
</dbReference>
<evidence type="ECO:0000256" key="13">
    <source>
        <dbReference type="SAM" id="Phobius"/>
    </source>
</evidence>
<dbReference type="InterPro" id="IPR016174">
    <property type="entry name" value="Di-haem_cyt_TM"/>
</dbReference>
<evidence type="ECO:0000256" key="10">
    <source>
        <dbReference type="ARBA" id="ARBA00023004"/>
    </source>
</evidence>
<accession>A0A934IGB0</accession>
<keyword evidence="7" id="KW-0479">Metal-binding</keyword>
<keyword evidence="11 13" id="KW-0472">Membrane</keyword>
<sequence>MISLLDSPSGYGLVSRGLHWGMALVIAWQFTSAVLRVVASDTPVEEFFWSTHYSVGFTILLLVLVRGLWGLANLARRPRTEGPALQRRLAGIAHLVLYGLMAVVPVLAIARAAGSGRGLRVFGVELIAGGGERVPQLMAPANLLHGNLGWLLLALIAGHTLMALYHGLLRADPTLDRMTKGWSDKGSATA</sequence>
<evidence type="ECO:0000256" key="3">
    <source>
        <dbReference type="ARBA" id="ARBA00022448"/>
    </source>
</evidence>
<keyword evidence="3" id="KW-0813">Transport</keyword>
<proteinExistence type="inferred from homology"/>